<dbReference type="Proteomes" id="UP000198323">
    <property type="component" value="Unassembled WGS sequence"/>
</dbReference>
<protein>
    <recommendedName>
        <fullName evidence="7">Ig-like domain-containing protein</fullName>
    </recommendedName>
</protein>
<proteinExistence type="predicted"/>
<dbReference type="FunFam" id="2.60.40.10:FF:000049">
    <property type="entry name" value="Leukocyte immunoglobulin-like receptor subfamily B member 1"/>
    <property type="match status" value="1"/>
</dbReference>
<organism evidence="5 6">
    <name type="scientific">Callipepla squamata</name>
    <name type="common">Scaled quail</name>
    <dbReference type="NCBI Taxonomy" id="9009"/>
    <lineage>
        <taxon>Eukaryota</taxon>
        <taxon>Metazoa</taxon>
        <taxon>Chordata</taxon>
        <taxon>Craniata</taxon>
        <taxon>Vertebrata</taxon>
        <taxon>Euteleostomi</taxon>
        <taxon>Archelosauria</taxon>
        <taxon>Archosauria</taxon>
        <taxon>Dinosauria</taxon>
        <taxon>Saurischia</taxon>
        <taxon>Theropoda</taxon>
        <taxon>Coelurosauria</taxon>
        <taxon>Aves</taxon>
        <taxon>Neognathae</taxon>
        <taxon>Galloanserae</taxon>
        <taxon>Galliformes</taxon>
        <taxon>Odontophoridae</taxon>
        <taxon>Callipepla</taxon>
    </lineage>
</organism>
<comment type="caution">
    <text evidence="5">The sequence shown here is derived from an EMBL/GenBank/DDBJ whole genome shotgun (WGS) entry which is preliminary data.</text>
</comment>
<accession>A0A226MDY6</accession>
<keyword evidence="6" id="KW-1185">Reference proteome</keyword>
<dbReference type="PANTHER" id="PTHR11738">
    <property type="entry name" value="MHC CLASS I NK CELL RECEPTOR"/>
    <property type="match status" value="1"/>
</dbReference>
<evidence type="ECO:0000256" key="2">
    <source>
        <dbReference type="ARBA" id="ARBA00023157"/>
    </source>
</evidence>
<keyword evidence="3" id="KW-0393">Immunoglobulin domain</keyword>
<feature type="non-terminal residue" evidence="5">
    <location>
        <position position="198"/>
    </location>
</feature>
<dbReference type="SUPFAM" id="SSF48726">
    <property type="entry name" value="Immunoglobulin"/>
    <property type="match status" value="1"/>
</dbReference>
<keyword evidence="1 4" id="KW-0732">Signal</keyword>
<dbReference type="InterPro" id="IPR036179">
    <property type="entry name" value="Ig-like_dom_sf"/>
</dbReference>
<evidence type="ECO:0000313" key="5">
    <source>
        <dbReference type="EMBL" id="OXB53517.1"/>
    </source>
</evidence>
<dbReference type="InterPro" id="IPR013783">
    <property type="entry name" value="Ig-like_fold"/>
</dbReference>
<dbReference type="Gene3D" id="2.60.40.10">
    <property type="entry name" value="Immunoglobulins"/>
    <property type="match status" value="1"/>
</dbReference>
<evidence type="ECO:0000256" key="4">
    <source>
        <dbReference type="SAM" id="SignalP"/>
    </source>
</evidence>
<sequence>TLTVSIFLLLPGVTSLGGSTTICCRCLCHVGNTMLHKDGYQLHTMELHGCTAEFSTSNATKMDRAWSGGDDHHLCLSQVLELQKPSGSWHYVKVLQNFSCPLPTEFHLHKPVLSVLPGREVSAGVDMMLHCTIKHSKAVCFLYLEGQATVFNISVENTDFSLSWVDHSKGGHYNCQWYNMGTLNNWSGVSNMLELVVE</sequence>
<reference evidence="5 6" key="1">
    <citation type="submission" date="2016-07" db="EMBL/GenBank/DDBJ databases">
        <title>Disparate Historic Effective Population Sizes Predicted by Modern Levels of Genome Diversity for the Scaled Quail (Callipepla squamata) and the Northern Bobwhite (Colinus virginianus): Inferences from First and Second Generation Draft Genome Assemblies for Sympatric New World Quail.</title>
        <authorList>
            <person name="Oldeschulte D.L."/>
            <person name="Halley Y.A."/>
            <person name="Bhattarai E.K."/>
            <person name="Brashear W.A."/>
            <person name="Hill J."/>
            <person name="Metz R.P."/>
            <person name="Johnson C.D."/>
            <person name="Rollins D."/>
            <person name="Peterson M.J."/>
            <person name="Bickhart D.M."/>
            <person name="Decker J.E."/>
            <person name="Seabury C.M."/>
        </authorList>
    </citation>
    <scope>NUCLEOTIDE SEQUENCE [LARGE SCALE GENOMIC DNA]</scope>
    <source>
        <strain evidence="5 6">Texas</strain>
        <tissue evidence="5">Leg muscle</tissue>
    </source>
</reference>
<dbReference type="EMBL" id="MCFN01001170">
    <property type="protein sequence ID" value="OXB53517.1"/>
    <property type="molecule type" value="Genomic_DNA"/>
</dbReference>
<dbReference type="AlphaFoldDB" id="A0A226MDY6"/>
<dbReference type="PANTHER" id="PTHR11738:SF186">
    <property type="entry name" value="OSTEOCLAST-ASSOCIATED IMMUNOGLOBULIN-LIKE RECEPTOR"/>
    <property type="match status" value="1"/>
</dbReference>
<evidence type="ECO:0000256" key="1">
    <source>
        <dbReference type="ARBA" id="ARBA00022729"/>
    </source>
</evidence>
<dbReference type="OrthoDB" id="9808644at2759"/>
<evidence type="ECO:0008006" key="7">
    <source>
        <dbReference type="Google" id="ProtNLM"/>
    </source>
</evidence>
<gene>
    <name evidence="5" type="ORF">ASZ78_003343</name>
</gene>
<keyword evidence="2" id="KW-1015">Disulfide bond</keyword>
<dbReference type="GO" id="GO:0002764">
    <property type="term" value="P:immune response-regulating signaling pathway"/>
    <property type="evidence" value="ECO:0007669"/>
    <property type="project" value="TreeGrafter"/>
</dbReference>
<name>A0A226MDY6_CALSU</name>
<evidence type="ECO:0000256" key="3">
    <source>
        <dbReference type="ARBA" id="ARBA00023319"/>
    </source>
</evidence>
<feature type="signal peptide" evidence="4">
    <location>
        <begin position="1"/>
        <end position="15"/>
    </location>
</feature>
<dbReference type="InterPro" id="IPR050412">
    <property type="entry name" value="Ig-like_Receptors_ImmuneReg"/>
</dbReference>
<dbReference type="STRING" id="9009.A0A226MDY6"/>
<evidence type="ECO:0000313" key="6">
    <source>
        <dbReference type="Proteomes" id="UP000198323"/>
    </source>
</evidence>
<feature type="chain" id="PRO_5013189211" description="Ig-like domain-containing protein" evidence="4">
    <location>
        <begin position="16"/>
        <end position="198"/>
    </location>
</feature>
<feature type="non-terminal residue" evidence="5">
    <location>
        <position position="1"/>
    </location>
</feature>